<dbReference type="SMART" id="SM00547">
    <property type="entry name" value="ZnF_RBZ"/>
    <property type="match status" value="2"/>
</dbReference>
<dbReference type="SUPFAM" id="SSF56219">
    <property type="entry name" value="DNase I-like"/>
    <property type="match status" value="1"/>
</dbReference>
<organism evidence="14 15">
    <name type="scientific">Apostasia shenzhenica</name>
    <dbReference type="NCBI Taxonomy" id="1088818"/>
    <lineage>
        <taxon>Eukaryota</taxon>
        <taxon>Viridiplantae</taxon>
        <taxon>Streptophyta</taxon>
        <taxon>Embryophyta</taxon>
        <taxon>Tracheophyta</taxon>
        <taxon>Spermatophyta</taxon>
        <taxon>Magnoliopsida</taxon>
        <taxon>Liliopsida</taxon>
        <taxon>Asparagales</taxon>
        <taxon>Orchidaceae</taxon>
        <taxon>Apostasioideae</taxon>
        <taxon>Apostasia</taxon>
    </lineage>
</organism>
<evidence type="ECO:0000313" key="15">
    <source>
        <dbReference type="Proteomes" id="UP000236161"/>
    </source>
</evidence>
<evidence type="ECO:0000256" key="10">
    <source>
        <dbReference type="ARBA" id="ARBA00022842"/>
    </source>
</evidence>
<evidence type="ECO:0000256" key="9">
    <source>
        <dbReference type="ARBA" id="ARBA00022833"/>
    </source>
</evidence>
<evidence type="ECO:0000256" key="12">
    <source>
        <dbReference type="ARBA" id="ARBA00023242"/>
    </source>
</evidence>
<keyword evidence="10" id="KW-0460">Magnesium</keyword>
<dbReference type="PANTHER" id="PTHR15822">
    <property type="entry name" value="TRAF AND TNF RECEPTOR-ASSOCIATED PROTEIN"/>
    <property type="match status" value="1"/>
</dbReference>
<keyword evidence="5" id="KW-0479">Metal-binding</keyword>
<dbReference type="STRING" id="1088818.A0A2I0ARE7"/>
<evidence type="ECO:0000259" key="13">
    <source>
        <dbReference type="PROSITE" id="PS01358"/>
    </source>
</evidence>
<dbReference type="GO" id="GO:0003697">
    <property type="term" value="F:single-stranded DNA binding"/>
    <property type="evidence" value="ECO:0007669"/>
    <property type="project" value="TreeGrafter"/>
</dbReference>
<dbReference type="Gene3D" id="4.10.1060.10">
    <property type="entry name" value="Zinc finger, RanBP2-type"/>
    <property type="match status" value="1"/>
</dbReference>
<evidence type="ECO:0000256" key="7">
    <source>
        <dbReference type="ARBA" id="ARBA00022771"/>
    </source>
</evidence>
<dbReference type="GO" id="GO:0070260">
    <property type="term" value="F:5'-tyrosyl-DNA phosphodiesterase activity"/>
    <property type="evidence" value="ECO:0007669"/>
    <property type="project" value="TreeGrafter"/>
</dbReference>
<feature type="domain" description="RanBP2-type" evidence="13">
    <location>
        <begin position="93"/>
        <end position="112"/>
    </location>
</feature>
<comment type="subcellular location">
    <subcellularLocation>
        <location evidence="3">Nucleus</location>
        <location evidence="3">PML body</location>
    </subcellularLocation>
</comment>
<sequence>MMRRAGISLILFQMTTELARVSPLSLRFPIEDRLAAPAMSSSSSWSCSRCTFLNPPSQKVSCQICLSPSATADAGAGASCSSSFFDEASPGRWACRACTFLNPRGHAFCEVCGGGAMPSSRLLVDDLDLEELSAADPSIGSVFLPLQRCGSKRPLPASASAADGLPVEKIARREAEERIVPSGNVESSSNNKVLKILSYNVWFREDIEVYKRMEALGGLIQQHSPDVICFQEVTPNIYEIFQTSKWWKAYRCSVSLEEAAERSYFCMQMSKLPVEAFNRKPFSNSVMGRELCLANIELNSGKSLVIATSHLESPCPAPPKWDQMFSLERVAQAKESLTILNNSPNAIFAGDMNWDDKLDGDFPLLDGWIDAWKLKEPEENGWTYDTKSNPMLSGNRNLQKRLDRFVCKLNDFGIESIVMIGTQAIPGISYYKEKKVRKQLQKLELPVLPSDHYGLLLTICSV</sequence>
<protein>
    <recommendedName>
        <fullName evidence="13">RanBP2-type domain-containing protein</fullName>
    </recommendedName>
</protein>
<keyword evidence="12" id="KW-0539">Nucleus</keyword>
<dbReference type="PANTHER" id="PTHR15822:SF4">
    <property type="entry name" value="TYROSYL-DNA PHOSPHODIESTERASE 2"/>
    <property type="match status" value="1"/>
</dbReference>
<keyword evidence="4" id="KW-0540">Nuclease</keyword>
<keyword evidence="6" id="KW-0227">DNA damage</keyword>
<dbReference type="SUPFAM" id="SSF90209">
    <property type="entry name" value="Ran binding protein zinc finger-like"/>
    <property type="match status" value="1"/>
</dbReference>
<dbReference type="AlphaFoldDB" id="A0A2I0ARE7"/>
<dbReference type="InterPro" id="IPR051547">
    <property type="entry name" value="TDP2-like"/>
</dbReference>
<proteinExistence type="predicted"/>
<evidence type="ECO:0000256" key="1">
    <source>
        <dbReference type="ARBA" id="ARBA00001936"/>
    </source>
</evidence>
<evidence type="ECO:0000256" key="3">
    <source>
        <dbReference type="ARBA" id="ARBA00004322"/>
    </source>
</evidence>
<accession>A0A2I0ARE7</accession>
<keyword evidence="9" id="KW-0862">Zinc</keyword>
<dbReference type="Pfam" id="PF03372">
    <property type="entry name" value="Exo_endo_phos"/>
    <property type="match status" value="1"/>
</dbReference>
<dbReference type="FunFam" id="3.60.10.10:FF:000058">
    <property type="entry name" value="Tyrosyl-DNA phosphodiesterase 2"/>
    <property type="match status" value="1"/>
</dbReference>
<dbReference type="Gene3D" id="3.60.10.10">
    <property type="entry name" value="Endonuclease/exonuclease/phosphatase"/>
    <property type="match status" value="1"/>
</dbReference>
<dbReference type="InterPro" id="IPR001876">
    <property type="entry name" value="Znf_RanBP2"/>
</dbReference>
<dbReference type="GO" id="GO:0008270">
    <property type="term" value="F:zinc ion binding"/>
    <property type="evidence" value="ECO:0007669"/>
    <property type="project" value="UniProtKB-KW"/>
</dbReference>
<dbReference type="Proteomes" id="UP000236161">
    <property type="component" value="Unassembled WGS sequence"/>
</dbReference>
<evidence type="ECO:0000256" key="4">
    <source>
        <dbReference type="ARBA" id="ARBA00022722"/>
    </source>
</evidence>
<evidence type="ECO:0000256" key="6">
    <source>
        <dbReference type="ARBA" id="ARBA00022763"/>
    </source>
</evidence>
<evidence type="ECO:0000256" key="8">
    <source>
        <dbReference type="ARBA" id="ARBA00022801"/>
    </source>
</evidence>
<evidence type="ECO:0000313" key="14">
    <source>
        <dbReference type="EMBL" id="PKA58123.1"/>
    </source>
</evidence>
<evidence type="ECO:0000256" key="11">
    <source>
        <dbReference type="ARBA" id="ARBA00023204"/>
    </source>
</evidence>
<dbReference type="GO" id="GO:0005737">
    <property type="term" value="C:cytoplasm"/>
    <property type="evidence" value="ECO:0007669"/>
    <property type="project" value="TreeGrafter"/>
</dbReference>
<evidence type="ECO:0000256" key="5">
    <source>
        <dbReference type="ARBA" id="ARBA00022723"/>
    </source>
</evidence>
<evidence type="ECO:0000256" key="2">
    <source>
        <dbReference type="ARBA" id="ARBA00001946"/>
    </source>
</evidence>
<dbReference type="PROSITE" id="PS01358">
    <property type="entry name" value="ZF_RANBP2_1"/>
    <property type="match status" value="1"/>
</dbReference>
<keyword evidence="7" id="KW-0863">Zinc-finger</keyword>
<reference evidence="14 15" key="1">
    <citation type="journal article" date="2017" name="Nature">
        <title>The Apostasia genome and the evolution of orchids.</title>
        <authorList>
            <person name="Zhang G.Q."/>
            <person name="Liu K.W."/>
            <person name="Li Z."/>
            <person name="Lohaus R."/>
            <person name="Hsiao Y.Y."/>
            <person name="Niu S.C."/>
            <person name="Wang J.Y."/>
            <person name="Lin Y.C."/>
            <person name="Xu Q."/>
            <person name="Chen L.J."/>
            <person name="Yoshida K."/>
            <person name="Fujiwara S."/>
            <person name="Wang Z.W."/>
            <person name="Zhang Y.Q."/>
            <person name="Mitsuda N."/>
            <person name="Wang M."/>
            <person name="Liu G.H."/>
            <person name="Pecoraro L."/>
            <person name="Huang H.X."/>
            <person name="Xiao X.J."/>
            <person name="Lin M."/>
            <person name="Wu X.Y."/>
            <person name="Wu W.L."/>
            <person name="Chen Y.Y."/>
            <person name="Chang S.B."/>
            <person name="Sakamoto S."/>
            <person name="Ohme-Takagi M."/>
            <person name="Yagi M."/>
            <person name="Zeng S.J."/>
            <person name="Shen C.Y."/>
            <person name="Yeh C.M."/>
            <person name="Luo Y.B."/>
            <person name="Tsai W.C."/>
            <person name="Van de Peer Y."/>
            <person name="Liu Z.J."/>
        </authorList>
    </citation>
    <scope>NUCLEOTIDE SEQUENCE [LARGE SCALE GENOMIC DNA]</scope>
    <source>
        <strain evidence="15">cv. Shenzhen</strain>
        <tissue evidence="14">Stem</tissue>
    </source>
</reference>
<dbReference type="CDD" id="cd09080">
    <property type="entry name" value="TDP2"/>
    <property type="match status" value="1"/>
</dbReference>
<dbReference type="EMBL" id="KZ451956">
    <property type="protein sequence ID" value="PKA58123.1"/>
    <property type="molecule type" value="Genomic_DNA"/>
</dbReference>
<dbReference type="GO" id="GO:0004518">
    <property type="term" value="F:nuclease activity"/>
    <property type="evidence" value="ECO:0007669"/>
    <property type="project" value="UniProtKB-KW"/>
</dbReference>
<dbReference type="GO" id="GO:0006302">
    <property type="term" value="P:double-strand break repair"/>
    <property type="evidence" value="ECO:0007669"/>
    <property type="project" value="TreeGrafter"/>
</dbReference>
<gene>
    <name evidence="14" type="ORF">AXF42_Ash019827</name>
</gene>
<dbReference type="InterPro" id="IPR036691">
    <property type="entry name" value="Endo/exonu/phosph_ase_sf"/>
</dbReference>
<comment type="cofactor">
    <cofactor evidence="1">
        <name>Mn(2+)</name>
        <dbReference type="ChEBI" id="CHEBI:29035"/>
    </cofactor>
</comment>
<comment type="cofactor">
    <cofactor evidence="2">
        <name>Mg(2+)</name>
        <dbReference type="ChEBI" id="CHEBI:18420"/>
    </cofactor>
</comment>
<keyword evidence="8" id="KW-0378">Hydrolase</keyword>
<keyword evidence="15" id="KW-1185">Reference proteome</keyword>
<dbReference type="OrthoDB" id="9975959at2759"/>
<keyword evidence="11" id="KW-0234">DNA repair</keyword>
<dbReference type="InterPro" id="IPR036443">
    <property type="entry name" value="Znf_RanBP2_sf"/>
</dbReference>
<name>A0A2I0ARE7_9ASPA</name>
<dbReference type="InterPro" id="IPR005135">
    <property type="entry name" value="Endo/exonuclease/phosphatase"/>
</dbReference>